<proteinExistence type="predicted"/>
<dbReference type="OrthoDB" id="3792077at2759"/>
<dbReference type="EMBL" id="ML977311">
    <property type="protein sequence ID" value="KAF2121813.1"/>
    <property type="molecule type" value="Genomic_DNA"/>
</dbReference>
<evidence type="ECO:0000313" key="1">
    <source>
        <dbReference type="EMBL" id="KAF2121813.1"/>
    </source>
</evidence>
<protein>
    <submittedName>
        <fullName evidence="1">Uncharacterized protein</fullName>
    </submittedName>
</protein>
<sequence>MSFSAHTSPPLHFHKPLSVTAMQSIIPIDEKLQRLEHLTKLKEQIISIATALYGTKSSTPATAFDIIPYILPTPSTDPPTPPISGVALIAYTSPTSFSQWEIIARAEGQRDILSATEALLNDLRIGMGNAMHVLDKRGRSSVVHMRVLDVAREGEEAMLETIVEDEAEREVDFMSGLLV</sequence>
<dbReference type="Proteomes" id="UP000799770">
    <property type="component" value="Unassembled WGS sequence"/>
</dbReference>
<keyword evidence="2" id="KW-1185">Reference proteome</keyword>
<evidence type="ECO:0000313" key="2">
    <source>
        <dbReference type="Proteomes" id="UP000799770"/>
    </source>
</evidence>
<organism evidence="1 2">
    <name type="scientific">Lophiotrema nucula</name>
    <dbReference type="NCBI Taxonomy" id="690887"/>
    <lineage>
        <taxon>Eukaryota</taxon>
        <taxon>Fungi</taxon>
        <taxon>Dikarya</taxon>
        <taxon>Ascomycota</taxon>
        <taxon>Pezizomycotina</taxon>
        <taxon>Dothideomycetes</taxon>
        <taxon>Pleosporomycetidae</taxon>
        <taxon>Pleosporales</taxon>
        <taxon>Lophiotremataceae</taxon>
        <taxon>Lophiotrema</taxon>
    </lineage>
</organism>
<reference evidence="1" key="1">
    <citation type="journal article" date="2020" name="Stud. Mycol.">
        <title>101 Dothideomycetes genomes: a test case for predicting lifestyles and emergence of pathogens.</title>
        <authorList>
            <person name="Haridas S."/>
            <person name="Albert R."/>
            <person name="Binder M."/>
            <person name="Bloem J."/>
            <person name="Labutti K."/>
            <person name="Salamov A."/>
            <person name="Andreopoulos B."/>
            <person name="Baker S."/>
            <person name="Barry K."/>
            <person name="Bills G."/>
            <person name="Bluhm B."/>
            <person name="Cannon C."/>
            <person name="Castanera R."/>
            <person name="Culley D."/>
            <person name="Daum C."/>
            <person name="Ezra D."/>
            <person name="Gonzalez J."/>
            <person name="Henrissat B."/>
            <person name="Kuo A."/>
            <person name="Liang C."/>
            <person name="Lipzen A."/>
            <person name="Lutzoni F."/>
            <person name="Magnuson J."/>
            <person name="Mondo S."/>
            <person name="Nolan M."/>
            <person name="Ohm R."/>
            <person name="Pangilinan J."/>
            <person name="Park H.-J."/>
            <person name="Ramirez L."/>
            <person name="Alfaro M."/>
            <person name="Sun H."/>
            <person name="Tritt A."/>
            <person name="Yoshinaga Y."/>
            <person name="Zwiers L.-H."/>
            <person name="Turgeon B."/>
            <person name="Goodwin S."/>
            <person name="Spatafora J."/>
            <person name="Crous P."/>
            <person name="Grigoriev I."/>
        </authorList>
    </citation>
    <scope>NUCLEOTIDE SEQUENCE</scope>
    <source>
        <strain evidence="1">CBS 627.86</strain>
    </source>
</reference>
<dbReference type="AlphaFoldDB" id="A0A6A5ZSF7"/>
<name>A0A6A5ZSF7_9PLEO</name>
<gene>
    <name evidence="1" type="ORF">BDV96DRAFT_639898</name>
</gene>
<accession>A0A6A5ZSF7</accession>